<evidence type="ECO:0000256" key="1">
    <source>
        <dbReference type="SAM" id="Phobius"/>
    </source>
</evidence>
<gene>
    <name evidence="2" type="ORF">A3A33_01285</name>
</gene>
<dbReference type="STRING" id="1802701.A3A33_01285"/>
<protein>
    <submittedName>
        <fullName evidence="2">Uncharacterized protein</fullName>
    </submittedName>
</protein>
<evidence type="ECO:0000313" key="2">
    <source>
        <dbReference type="EMBL" id="OGN29939.1"/>
    </source>
</evidence>
<feature type="transmembrane region" description="Helical" evidence="1">
    <location>
        <begin position="6"/>
        <end position="24"/>
    </location>
</feature>
<evidence type="ECO:0000313" key="3">
    <source>
        <dbReference type="Proteomes" id="UP000179047"/>
    </source>
</evidence>
<keyword evidence="1" id="KW-0472">Membrane</keyword>
<dbReference type="EMBL" id="MGKP01000001">
    <property type="protein sequence ID" value="OGN29939.1"/>
    <property type="molecule type" value="Genomic_DNA"/>
</dbReference>
<dbReference type="AlphaFoldDB" id="A0A1F8GZN9"/>
<dbReference type="Proteomes" id="UP000179047">
    <property type="component" value="Unassembled WGS sequence"/>
</dbReference>
<organism evidence="2 3">
    <name type="scientific">Candidatus Yanofskybacteria bacterium RIFCSPLOWO2_01_FULL_49_25</name>
    <dbReference type="NCBI Taxonomy" id="1802701"/>
    <lineage>
        <taxon>Bacteria</taxon>
        <taxon>Candidatus Yanofskyibacteriota</taxon>
    </lineage>
</organism>
<keyword evidence="1" id="KW-0812">Transmembrane</keyword>
<keyword evidence="1" id="KW-1133">Transmembrane helix</keyword>
<sequence length="173" mass="20247">MDWQQIIIVIIGSSVVATVVSKIFDLIQSGKERKHLLAREIYFRLQDKAEKIRFGMQILTRRMNMIGTEIKLKIEKNVDSQTILGDDYAQERIDLAVFLETYFYNINTKQYNECMDMFPPVMLIYKKFKDNQGVLHQEDIDELNRVSQEFANGMRNLSLSVQCELEKSKANII</sequence>
<comment type="caution">
    <text evidence="2">The sequence shown here is derived from an EMBL/GenBank/DDBJ whole genome shotgun (WGS) entry which is preliminary data.</text>
</comment>
<reference evidence="2 3" key="1">
    <citation type="journal article" date="2016" name="Nat. Commun.">
        <title>Thousands of microbial genomes shed light on interconnected biogeochemical processes in an aquifer system.</title>
        <authorList>
            <person name="Anantharaman K."/>
            <person name="Brown C.T."/>
            <person name="Hug L.A."/>
            <person name="Sharon I."/>
            <person name="Castelle C.J."/>
            <person name="Probst A.J."/>
            <person name="Thomas B.C."/>
            <person name="Singh A."/>
            <person name="Wilkins M.J."/>
            <person name="Karaoz U."/>
            <person name="Brodie E.L."/>
            <person name="Williams K.H."/>
            <person name="Hubbard S.S."/>
            <person name="Banfield J.F."/>
        </authorList>
    </citation>
    <scope>NUCLEOTIDE SEQUENCE [LARGE SCALE GENOMIC DNA]</scope>
</reference>
<name>A0A1F8GZN9_9BACT</name>
<proteinExistence type="predicted"/>
<accession>A0A1F8GZN9</accession>